<dbReference type="EMBL" id="JAVDYD010000001">
    <property type="protein sequence ID" value="MDR7340691.1"/>
    <property type="molecule type" value="Genomic_DNA"/>
</dbReference>
<keyword evidence="4" id="KW-1185">Reference proteome</keyword>
<evidence type="ECO:0000313" key="3">
    <source>
        <dbReference type="Proteomes" id="UP001145799"/>
    </source>
</evidence>
<dbReference type="EMBL" id="JAPZVQ010000010">
    <property type="protein sequence ID" value="MDA1386623.1"/>
    <property type="molecule type" value="Genomic_DNA"/>
</dbReference>
<evidence type="ECO:0000313" key="4">
    <source>
        <dbReference type="Proteomes" id="UP001183604"/>
    </source>
</evidence>
<dbReference type="InterPro" id="IPR045423">
    <property type="entry name" value="DUF6510"/>
</dbReference>
<reference evidence="2 4" key="2">
    <citation type="submission" date="2023-07" db="EMBL/GenBank/DDBJ databases">
        <title>Sequencing the genomes of 1000 actinobacteria strains.</title>
        <authorList>
            <person name="Klenk H.-P."/>
        </authorList>
    </citation>
    <scope>NUCLEOTIDE SEQUENCE [LARGE SCALE GENOMIC DNA]</scope>
    <source>
        <strain evidence="2 4">DSM 44724</strain>
    </source>
</reference>
<dbReference type="Proteomes" id="UP001145799">
    <property type="component" value="Unassembled WGS sequence"/>
</dbReference>
<reference evidence="1" key="1">
    <citation type="submission" date="2022-12" db="EMBL/GenBank/DDBJ databases">
        <title>Gycomyces niveus sp.nov., a novel actinomycete isolated from soil in Shouguang.</title>
        <authorList>
            <person name="Yang X."/>
        </authorList>
    </citation>
    <scope>NUCLEOTIDE SEQUENCE</scope>
    <source>
        <strain evidence="1">DSM 44724</strain>
    </source>
</reference>
<dbReference type="AlphaFoldDB" id="A0A9X3T9L1"/>
<comment type="caution">
    <text evidence="1">The sequence shown here is derived from an EMBL/GenBank/DDBJ whole genome shotgun (WGS) entry which is preliminary data.</text>
</comment>
<dbReference type="Proteomes" id="UP001183604">
    <property type="component" value="Unassembled WGS sequence"/>
</dbReference>
<evidence type="ECO:0000313" key="2">
    <source>
        <dbReference type="EMBL" id="MDR7340691.1"/>
    </source>
</evidence>
<sequence length="88" mass="9420">MNDHIDGNMLAGALWQVFRPDITAAQARCAGCGMVGPVAGLTVYADAPGTVARCVRCEQVNLQLVQSPTDLWLSTTGLSFLRFRIPGQ</sequence>
<dbReference type="Pfam" id="PF20120">
    <property type="entry name" value="DUF6510"/>
    <property type="match status" value="1"/>
</dbReference>
<organism evidence="1 3">
    <name type="scientific">Glycomyces lechevalierae</name>
    <dbReference type="NCBI Taxonomy" id="256034"/>
    <lineage>
        <taxon>Bacteria</taxon>
        <taxon>Bacillati</taxon>
        <taxon>Actinomycetota</taxon>
        <taxon>Actinomycetes</taxon>
        <taxon>Glycomycetales</taxon>
        <taxon>Glycomycetaceae</taxon>
        <taxon>Glycomyces</taxon>
    </lineage>
</organism>
<accession>A0A9X3T9L1</accession>
<gene>
    <name evidence="2" type="ORF">J2S69_004410</name>
    <name evidence="1" type="ORF">O2L01_16610</name>
</gene>
<name>A0A9X3T9L1_9ACTN</name>
<protein>
    <submittedName>
        <fullName evidence="1">DUF6510 family protein</fullName>
    </submittedName>
</protein>
<evidence type="ECO:0000313" key="1">
    <source>
        <dbReference type="EMBL" id="MDA1386623.1"/>
    </source>
</evidence>
<dbReference type="RefSeq" id="WP_270123096.1">
    <property type="nucleotide sequence ID" value="NZ_BAAAOM010000001.1"/>
</dbReference>
<proteinExistence type="predicted"/>